<gene>
    <name evidence="1" type="ORF">LCGC14_2549170</name>
</gene>
<reference evidence="1" key="1">
    <citation type="journal article" date="2015" name="Nature">
        <title>Complex archaea that bridge the gap between prokaryotes and eukaryotes.</title>
        <authorList>
            <person name="Spang A."/>
            <person name="Saw J.H."/>
            <person name="Jorgensen S.L."/>
            <person name="Zaremba-Niedzwiedzka K."/>
            <person name="Martijn J."/>
            <person name="Lind A.E."/>
            <person name="van Eijk R."/>
            <person name="Schleper C."/>
            <person name="Guy L."/>
            <person name="Ettema T.J."/>
        </authorList>
    </citation>
    <scope>NUCLEOTIDE SEQUENCE</scope>
</reference>
<name>A0A0F9ANW5_9ZZZZ</name>
<comment type="caution">
    <text evidence="1">The sequence shown here is derived from an EMBL/GenBank/DDBJ whole genome shotgun (WGS) entry which is preliminary data.</text>
</comment>
<dbReference type="AlphaFoldDB" id="A0A0F9ANW5"/>
<evidence type="ECO:0000313" key="1">
    <source>
        <dbReference type="EMBL" id="KKL11105.1"/>
    </source>
</evidence>
<dbReference type="EMBL" id="LAZR01041789">
    <property type="protein sequence ID" value="KKL11105.1"/>
    <property type="molecule type" value="Genomic_DNA"/>
</dbReference>
<proteinExistence type="predicted"/>
<sequence length="54" mass="6085">MAKTIKETPILRGKDAKRFSASVEKSASRKVPGKEYNRAKAVYSRVMSRQGSKR</sequence>
<organism evidence="1">
    <name type="scientific">marine sediment metagenome</name>
    <dbReference type="NCBI Taxonomy" id="412755"/>
    <lineage>
        <taxon>unclassified sequences</taxon>
        <taxon>metagenomes</taxon>
        <taxon>ecological metagenomes</taxon>
    </lineage>
</organism>
<protein>
    <submittedName>
        <fullName evidence="1">Uncharacterized protein</fullName>
    </submittedName>
</protein>
<accession>A0A0F9ANW5</accession>